<dbReference type="GO" id="GO:0016787">
    <property type="term" value="F:hydrolase activity"/>
    <property type="evidence" value="ECO:0007669"/>
    <property type="project" value="UniProtKB-KW"/>
</dbReference>
<feature type="active site" evidence="3">
    <location>
        <position position="220"/>
    </location>
</feature>
<name>A0AAD7JN03_9AGAR</name>
<proteinExistence type="inferred from homology"/>
<comment type="caution">
    <text evidence="6">The sequence shown here is derived from an EMBL/GenBank/DDBJ whole genome shotgun (WGS) entry which is preliminary data.</text>
</comment>
<keyword evidence="4" id="KW-0812">Transmembrane</keyword>
<evidence type="ECO:0000313" key="6">
    <source>
        <dbReference type="EMBL" id="KAJ7768321.1"/>
    </source>
</evidence>
<accession>A0AAD7JN03</accession>
<dbReference type="PROSITE" id="PS01174">
    <property type="entry name" value="LIPASE_GDXG_SER"/>
    <property type="match status" value="1"/>
</dbReference>
<dbReference type="InterPro" id="IPR033140">
    <property type="entry name" value="Lipase_GDXG_put_SER_AS"/>
</dbReference>
<reference evidence="6" key="1">
    <citation type="submission" date="2023-03" db="EMBL/GenBank/DDBJ databases">
        <title>Massive genome expansion in bonnet fungi (Mycena s.s.) driven by repeated elements and novel gene families across ecological guilds.</title>
        <authorList>
            <consortium name="Lawrence Berkeley National Laboratory"/>
            <person name="Harder C.B."/>
            <person name="Miyauchi S."/>
            <person name="Viragh M."/>
            <person name="Kuo A."/>
            <person name="Thoen E."/>
            <person name="Andreopoulos B."/>
            <person name="Lu D."/>
            <person name="Skrede I."/>
            <person name="Drula E."/>
            <person name="Henrissat B."/>
            <person name="Morin E."/>
            <person name="Kohler A."/>
            <person name="Barry K."/>
            <person name="LaButti K."/>
            <person name="Morin E."/>
            <person name="Salamov A."/>
            <person name="Lipzen A."/>
            <person name="Mereny Z."/>
            <person name="Hegedus B."/>
            <person name="Baldrian P."/>
            <person name="Stursova M."/>
            <person name="Weitz H."/>
            <person name="Taylor A."/>
            <person name="Grigoriev I.V."/>
            <person name="Nagy L.G."/>
            <person name="Martin F."/>
            <person name="Kauserud H."/>
        </authorList>
    </citation>
    <scope>NUCLEOTIDE SEQUENCE</scope>
    <source>
        <strain evidence="6">CBHHK182m</strain>
    </source>
</reference>
<dbReference type="InterPro" id="IPR013094">
    <property type="entry name" value="AB_hydrolase_3"/>
</dbReference>
<dbReference type="PANTHER" id="PTHR48081">
    <property type="entry name" value="AB HYDROLASE SUPERFAMILY PROTEIN C4A8.06C"/>
    <property type="match status" value="1"/>
</dbReference>
<feature type="domain" description="Alpha/beta hydrolase fold-3" evidence="5">
    <location>
        <begin position="169"/>
        <end position="367"/>
    </location>
</feature>
<keyword evidence="2" id="KW-0378">Hydrolase</keyword>
<evidence type="ECO:0000313" key="7">
    <source>
        <dbReference type="Proteomes" id="UP001215598"/>
    </source>
</evidence>
<comment type="similarity">
    <text evidence="1">Belongs to the 'GDXG' lipolytic enzyme family.</text>
</comment>
<evidence type="ECO:0000256" key="3">
    <source>
        <dbReference type="PROSITE-ProRule" id="PRU10038"/>
    </source>
</evidence>
<protein>
    <submittedName>
        <fullName evidence="6">Alpha/beta-hydrolase</fullName>
    </submittedName>
</protein>
<feature type="transmembrane region" description="Helical" evidence="4">
    <location>
        <begin position="12"/>
        <end position="32"/>
    </location>
</feature>
<dbReference type="InterPro" id="IPR050300">
    <property type="entry name" value="GDXG_lipolytic_enzyme"/>
</dbReference>
<evidence type="ECO:0000259" key="5">
    <source>
        <dbReference type="Pfam" id="PF07859"/>
    </source>
</evidence>
<evidence type="ECO:0000256" key="4">
    <source>
        <dbReference type="SAM" id="Phobius"/>
    </source>
</evidence>
<gene>
    <name evidence="6" type="ORF">B0H16DRAFT_1411756</name>
</gene>
<dbReference type="AlphaFoldDB" id="A0AAD7JN03"/>
<dbReference type="InterPro" id="IPR029058">
    <property type="entry name" value="AB_hydrolase_fold"/>
</dbReference>
<keyword evidence="7" id="KW-1185">Reference proteome</keyword>
<dbReference type="PANTHER" id="PTHR48081:SF8">
    <property type="entry name" value="ALPHA_BETA HYDROLASE FOLD-3 DOMAIN-CONTAINING PROTEIN-RELATED"/>
    <property type="match status" value="1"/>
</dbReference>
<sequence>MAFRFRRQPQKSIYILICVLIILFFRLPSWALRNLLPSWRPRRKWSFGRALIVEIINAATAIMSETHFPTPESLDKLALSANKTGFVWVEPTPDLITGEVLHFAKLNGVAPATIGGFWYGLKGLDNSVGQRASPDEKLIYHLHGNGGPSFSPSTVTIDGYLSHFPQINRVFALEYRLASGPPFPAQNPFPAALVDVIAGYHYLIHKIGFAPQNIIVSGDSAGGILTYQLARYLATVGSSVIPQAGALLLLSPSADSGLHAPPGSSMHTNRRADYVRTWFESAYVPPALLGKLPREELNRPWLSPGSPVLNDADVVRIFTGFPPTFILAGEAEMSRDAMRTLRDRMRGDMGEEAVRYVEIADAPHDFVGISIFEPERTAGLEAIAIWLDYLDLNCLAYLLLNPVFSGGRICVKAGTAEQSGIMSHLLRKKAV</sequence>
<dbReference type="Gene3D" id="3.40.50.1820">
    <property type="entry name" value="alpha/beta hydrolase"/>
    <property type="match status" value="1"/>
</dbReference>
<dbReference type="EMBL" id="JARKIB010000020">
    <property type="protein sequence ID" value="KAJ7768321.1"/>
    <property type="molecule type" value="Genomic_DNA"/>
</dbReference>
<organism evidence="6 7">
    <name type="scientific">Mycena metata</name>
    <dbReference type="NCBI Taxonomy" id="1033252"/>
    <lineage>
        <taxon>Eukaryota</taxon>
        <taxon>Fungi</taxon>
        <taxon>Dikarya</taxon>
        <taxon>Basidiomycota</taxon>
        <taxon>Agaricomycotina</taxon>
        <taxon>Agaricomycetes</taxon>
        <taxon>Agaricomycetidae</taxon>
        <taxon>Agaricales</taxon>
        <taxon>Marasmiineae</taxon>
        <taxon>Mycenaceae</taxon>
        <taxon>Mycena</taxon>
    </lineage>
</organism>
<evidence type="ECO:0000256" key="1">
    <source>
        <dbReference type="ARBA" id="ARBA00010515"/>
    </source>
</evidence>
<evidence type="ECO:0000256" key="2">
    <source>
        <dbReference type="ARBA" id="ARBA00022801"/>
    </source>
</evidence>
<dbReference type="SUPFAM" id="SSF53474">
    <property type="entry name" value="alpha/beta-Hydrolases"/>
    <property type="match status" value="1"/>
</dbReference>
<dbReference type="Pfam" id="PF07859">
    <property type="entry name" value="Abhydrolase_3"/>
    <property type="match status" value="1"/>
</dbReference>
<keyword evidence="4" id="KW-0472">Membrane</keyword>
<keyword evidence="4" id="KW-1133">Transmembrane helix</keyword>
<dbReference type="Proteomes" id="UP001215598">
    <property type="component" value="Unassembled WGS sequence"/>
</dbReference>